<dbReference type="PROSITE" id="PS51229">
    <property type="entry name" value="DCUN1"/>
    <property type="match status" value="1"/>
</dbReference>
<gene>
    <name evidence="4" type="ORF">EV702DRAFT_423771</name>
</gene>
<sequence length="278" mass="31057">MSKASKDALLSEFCSITGASPKDAKRYLDKHQRRLDAAIDAYYQEGGSKTTVASTSKLNALFEKYKDPTGDEISIDGTIQLCQDLKVDPENVVLLAVAYELKSPRVGEWNKKGWVEGWSRLGCDTVDEMKDTLTRLRAKLGSDSTYFHKVYDHTFGFARTEGQRSLAIDTALAFWDLLLPTGLTGGALKHDLTGEDVDMDGEESSGWTNEHTQWWFQFLAEKGGKGVSKDTWMMLFDFIRSIDSQFLTHDAEAAWPSAIDDFVFWARSVGKVPTPEAT</sequence>
<dbReference type="PANTHER" id="PTHR12281">
    <property type="entry name" value="RP42 RELATED"/>
    <property type="match status" value="1"/>
</dbReference>
<dbReference type="InterPro" id="IPR014764">
    <property type="entry name" value="DCN-prot"/>
</dbReference>
<feature type="domain" description="DCUN1" evidence="3">
    <location>
        <begin position="53"/>
        <end position="267"/>
    </location>
</feature>
<dbReference type="OrthoDB" id="27198at2759"/>
<dbReference type="InterPro" id="IPR005176">
    <property type="entry name" value="PONY_dom"/>
</dbReference>
<evidence type="ECO:0000259" key="3">
    <source>
        <dbReference type="PROSITE" id="PS51229"/>
    </source>
</evidence>
<name>A0A9P6ZRV0_9AGAM</name>
<dbReference type="GO" id="GO:0031624">
    <property type="term" value="F:ubiquitin conjugating enzyme binding"/>
    <property type="evidence" value="ECO:0007669"/>
    <property type="project" value="TreeGrafter"/>
</dbReference>
<comment type="caution">
    <text evidence="4">The sequence shown here is derived from an EMBL/GenBank/DDBJ whole genome shotgun (WGS) entry which is preliminary data.</text>
</comment>
<keyword evidence="5" id="KW-1185">Reference proteome</keyword>
<organism evidence="4 5">
    <name type="scientific">Suillus placidus</name>
    <dbReference type="NCBI Taxonomy" id="48579"/>
    <lineage>
        <taxon>Eukaryota</taxon>
        <taxon>Fungi</taxon>
        <taxon>Dikarya</taxon>
        <taxon>Basidiomycota</taxon>
        <taxon>Agaricomycotina</taxon>
        <taxon>Agaricomycetes</taxon>
        <taxon>Agaricomycetidae</taxon>
        <taxon>Boletales</taxon>
        <taxon>Suillineae</taxon>
        <taxon>Suillaceae</taxon>
        <taxon>Suillus</taxon>
    </lineage>
</organism>
<reference evidence="4" key="1">
    <citation type="journal article" date="2020" name="New Phytol.">
        <title>Comparative genomics reveals dynamic genome evolution in host specialist ectomycorrhizal fungi.</title>
        <authorList>
            <person name="Lofgren L.A."/>
            <person name="Nguyen N.H."/>
            <person name="Vilgalys R."/>
            <person name="Ruytinx J."/>
            <person name="Liao H.L."/>
            <person name="Branco S."/>
            <person name="Kuo A."/>
            <person name="LaButti K."/>
            <person name="Lipzen A."/>
            <person name="Andreopoulos W."/>
            <person name="Pangilinan J."/>
            <person name="Riley R."/>
            <person name="Hundley H."/>
            <person name="Na H."/>
            <person name="Barry K."/>
            <person name="Grigoriev I.V."/>
            <person name="Stajich J.E."/>
            <person name="Kennedy P.G."/>
        </authorList>
    </citation>
    <scope>NUCLEOTIDE SEQUENCE</scope>
    <source>
        <strain evidence="4">DOB743</strain>
    </source>
</reference>
<evidence type="ECO:0000256" key="1">
    <source>
        <dbReference type="ARBA" id="ARBA00022786"/>
    </source>
</evidence>
<dbReference type="Pfam" id="PF14555">
    <property type="entry name" value="UBA_4"/>
    <property type="match status" value="1"/>
</dbReference>
<comment type="function">
    <text evidence="2">Neddylation of cullins play an essential role in the regulation of SCF-type complexes activity.</text>
</comment>
<dbReference type="GO" id="GO:0097602">
    <property type="term" value="F:cullin family protein binding"/>
    <property type="evidence" value="ECO:0007669"/>
    <property type="project" value="TreeGrafter"/>
</dbReference>
<dbReference type="Pfam" id="PF03556">
    <property type="entry name" value="Cullin_binding"/>
    <property type="match status" value="1"/>
</dbReference>
<dbReference type="InterPro" id="IPR009060">
    <property type="entry name" value="UBA-like_sf"/>
</dbReference>
<dbReference type="GO" id="GO:0032182">
    <property type="term" value="F:ubiquitin-like protein binding"/>
    <property type="evidence" value="ECO:0007669"/>
    <property type="project" value="TreeGrafter"/>
</dbReference>
<dbReference type="Proteomes" id="UP000714275">
    <property type="component" value="Unassembled WGS sequence"/>
</dbReference>
<dbReference type="Gene3D" id="1.10.8.10">
    <property type="entry name" value="DNA helicase RuvA subunit, C-terminal domain"/>
    <property type="match status" value="1"/>
</dbReference>
<keyword evidence="1" id="KW-0833">Ubl conjugation pathway</keyword>
<proteinExistence type="predicted"/>
<dbReference type="PANTHER" id="PTHR12281:SF31">
    <property type="entry name" value="DCN1-LIKE PROTEIN 3"/>
    <property type="match status" value="1"/>
</dbReference>
<protein>
    <recommendedName>
        <fullName evidence="2">Defective in cullin neddylation protein</fullName>
    </recommendedName>
</protein>
<evidence type="ECO:0000313" key="5">
    <source>
        <dbReference type="Proteomes" id="UP000714275"/>
    </source>
</evidence>
<dbReference type="SUPFAM" id="SSF46934">
    <property type="entry name" value="UBA-like"/>
    <property type="match status" value="1"/>
</dbReference>
<dbReference type="GO" id="GO:0000151">
    <property type="term" value="C:ubiquitin ligase complex"/>
    <property type="evidence" value="ECO:0007669"/>
    <property type="project" value="TreeGrafter"/>
</dbReference>
<dbReference type="AlphaFoldDB" id="A0A9P6ZRV0"/>
<accession>A0A9P6ZRV0</accession>
<evidence type="ECO:0000313" key="4">
    <source>
        <dbReference type="EMBL" id="KAG1775629.1"/>
    </source>
</evidence>
<evidence type="ECO:0000256" key="2">
    <source>
        <dbReference type="RuleBase" id="RU410713"/>
    </source>
</evidence>
<dbReference type="GO" id="GO:0045116">
    <property type="term" value="P:protein neddylation"/>
    <property type="evidence" value="ECO:0007669"/>
    <property type="project" value="TreeGrafter"/>
</dbReference>
<dbReference type="Gene3D" id="1.10.238.200">
    <property type="entry name" value="Cullin, PONY binding domain"/>
    <property type="match status" value="1"/>
</dbReference>
<dbReference type="EMBL" id="JABBWD010000032">
    <property type="protein sequence ID" value="KAG1775629.1"/>
    <property type="molecule type" value="Genomic_DNA"/>
</dbReference>
<dbReference type="Gene3D" id="1.10.238.10">
    <property type="entry name" value="EF-hand"/>
    <property type="match status" value="1"/>
</dbReference>
<dbReference type="InterPro" id="IPR042460">
    <property type="entry name" value="DCN1-like_PONY"/>
</dbReference>